<protein>
    <submittedName>
        <fullName evidence="3">CLUMA_CG014337, isoform A</fullName>
    </submittedName>
</protein>
<evidence type="ECO:0000259" key="2">
    <source>
        <dbReference type="Pfam" id="PF00567"/>
    </source>
</evidence>
<reference evidence="3 4" key="1">
    <citation type="submission" date="2015-04" db="EMBL/GenBank/DDBJ databases">
        <authorList>
            <person name="Syromyatnikov M.Y."/>
            <person name="Popov V.N."/>
        </authorList>
    </citation>
    <scope>NUCLEOTIDE SEQUENCE [LARGE SCALE GENOMIC DNA]</scope>
</reference>
<dbReference type="InterPro" id="IPR035437">
    <property type="entry name" value="SNase_OB-fold_sf"/>
</dbReference>
<dbReference type="Proteomes" id="UP000183832">
    <property type="component" value="Unassembled WGS sequence"/>
</dbReference>
<organism evidence="3 4">
    <name type="scientific">Clunio marinus</name>
    <dbReference type="NCBI Taxonomy" id="568069"/>
    <lineage>
        <taxon>Eukaryota</taxon>
        <taxon>Metazoa</taxon>
        <taxon>Ecdysozoa</taxon>
        <taxon>Arthropoda</taxon>
        <taxon>Hexapoda</taxon>
        <taxon>Insecta</taxon>
        <taxon>Pterygota</taxon>
        <taxon>Neoptera</taxon>
        <taxon>Endopterygota</taxon>
        <taxon>Diptera</taxon>
        <taxon>Nematocera</taxon>
        <taxon>Chironomoidea</taxon>
        <taxon>Chironomidae</taxon>
        <taxon>Clunio</taxon>
    </lineage>
</organism>
<feature type="region of interest" description="Disordered" evidence="1">
    <location>
        <begin position="359"/>
        <end position="397"/>
    </location>
</feature>
<evidence type="ECO:0000313" key="4">
    <source>
        <dbReference type="Proteomes" id="UP000183832"/>
    </source>
</evidence>
<accession>A0A1J1IN41</accession>
<dbReference type="GO" id="GO:0005737">
    <property type="term" value="C:cytoplasm"/>
    <property type="evidence" value="ECO:0007669"/>
    <property type="project" value="UniProtKB-ARBA"/>
</dbReference>
<feature type="domain" description="Tudor" evidence="2">
    <location>
        <begin position="6"/>
        <end position="113"/>
    </location>
</feature>
<gene>
    <name evidence="3" type="ORF">CLUMA_CG014337</name>
</gene>
<name>A0A1J1IN41_9DIPT</name>
<dbReference type="OrthoDB" id="249932at2759"/>
<dbReference type="Gene3D" id="2.30.30.140">
    <property type="match status" value="1"/>
</dbReference>
<dbReference type="EMBL" id="CVRI01000055">
    <property type="protein sequence ID" value="CRL00972.1"/>
    <property type="molecule type" value="Genomic_DNA"/>
</dbReference>
<dbReference type="Pfam" id="PF00567">
    <property type="entry name" value="TUDOR"/>
    <property type="match status" value="1"/>
</dbReference>
<dbReference type="STRING" id="568069.A0A1J1IN41"/>
<sequence>MEKIPRKVEITHIINPSRFYCRDLSLINEEAENTKNIEESLMELAESRDKNMSKYFELNKGELVAFFCDVNRKWIRCEVDECKTYSGILTLILWAIDYGFPFYTKNFKKIFPLHGRFRYPCSKIFVAGLEVVPAKPYFDSVKCKEIIQFNDEWMDHAVEIFKTNLSTVSEVFFLSSKKFSHTNVSIGDLLVSEKISIDYGMSSKLVKDHLAVYVAPDYFQIYYEKLYTNHIERWNDNRRSGGVLKLPEGIAAPLIVKKLSDIEDIEESSVLGAVNNSINQRIMQWMDASDTPKNFESISCSRTTSISSFQQSNSNKMSASEILESFEMDMEEENTSKNRTLTSPIFMPAGAMMSIKQKNITTDHSKGSSTLQDEQFVSVSEVGSHAANDEKEEDPWN</sequence>
<dbReference type="AlphaFoldDB" id="A0A1J1IN41"/>
<evidence type="ECO:0000256" key="1">
    <source>
        <dbReference type="SAM" id="MobiDB-lite"/>
    </source>
</evidence>
<feature type="compositionally biased region" description="Polar residues" evidence="1">
    <location>
        <begin position="367"/>
        <end position="378"/>
    </location>
</feature>
<evidence type="ECO:0000313" key="3">
    <source>
        <dbReference type="EMBL" id="CRL00972.1"/>
    </source>
</evidence>
<dbReference type="Gene3D" id="2.40.50.90">
    <property type="match status" value="1"/>
</dbReference>
<dbReference type="InterPro" id="IPR002999">
    <property type="entry name" value="Tudor"/>
</dbReference>
<proteinExistence type="predicted"/>
<keyword evidence="4" id="KW-1185">Reference proteome</keyword>